<name>A0A1B6KSV2_9HEMI</name>
<sequence>SQGVTVSNNSVKMSKQLCFAIVLLFLVSSAMSQENPFDETHNCQYFRQCKDCVSYEFCVKLSSTWLYRWWFPCPASTPYCNPFSQRCEANITPFCQSLNITPFCQ</sequence>
<dbReference type="AlphaFoldDB" id="A0A1B6KSV2"/>
<keyword evidence="1" id="KW-0732">Signal</keyword>
<dbReference type="EMBL" id="GEBQ01025441">
    <property type="protein sequence ID" value="JAT14536.1"/>
    <property type="molecule type" value="Transcribed_RNA"/>
</dbReference>
<feature type="non-terminal residue" evidence="2">
    <location>
        <position position="1"/>
    </location>
</feature>
<feature type="non-terminal residue" evidence="2">
    <location>
        <position position="105"/>
    </location>
</feature>
<evidence type="ECO:0000256" key="1">
    <source>
        <dbReference type="SAM" id="SignalP"/>
    </source>
</evidence>
<feature type="chain" id="PRO_5008586839" evidence="1">
    <location>
        <begin position="33"/>
        <end position="105"/>
    </location>
</feature>
<evidence type="ECO:0000313" key="2">
    <source>
        <dbReference type="EMBL" id="JAT14536.1"/>
    </source>
</evidence>
<gene>
    <name evidence="2" type="ORF">g.54904</name>
</gene>
<proteinExistence type="predicted"/>
<protein>
    <submittedName>
        <fullName evidence="2">Uncharacterized protein</fullName>
    </submittedName>
</protein>
<organism evidence="2">
    <name type="scientific">Graphocephala atropunctata</name>
    <dbReference type="NCBI Taxonomy" id="36148"/>
    <lineage>
        <taxon>Eukaryota</taxon>
        <taxon>Metazoa</taxon>
        <taxon>Ecdysozoa</taxon>
        <taxon>Arthropoda</taxon>
        <taxon>Hexapoda</taxon>
        <taxon>Insecta</taxon>
        <taxon>Pterygota</taxon>
        <taxon>Neoptera</taxon>
        <taxon>Paraneoptera</taxon>
        <taxon>Hemiptera</taxon>
        <taxon>Auchenorrhyncha</taxon>
        <taxon>Membracoidea</taxon>
        <taxon>Cicadellidae</taxon>
        <taxon>Cicadellinae</taxon>
        <taxon>Cicadellini</taxon>
        <taxon>Graphocephala</taxon>
    </lineage>
</organism>
<feature type="signal peptide" evidence="1">
    <location>
        <begin position="1"/>
        <end position="32"/>
    </location>
</feature>
<accession>A0A1B6KSV2</accession>
<reference evidence="2" key="1">
    <citation type="submission" date="2015-11" db="EMBL/GenBank/DDBJ databases">
        <title>De novo transcriptome assembly of four potential Pierce s Disease insect vectors from Arizona vineyards.</title>
        <authorList>
            <person name="Tassone E.E."/>
        </authorList>
    </citation>
    <scope>NUCLEOTIDE SEQUENCE</scope>
</reference>